<evidence type="ECO:0000313" key="8">
    <source>
        <dbReference type="EMBL" id="OUM84645.1"/>
    </source>
</evidence>
<organism evidence="8 9">
    <name type="scientific">Bacillus thermozeamaize</name>
    <dbReference type="NCBI Taxonomy" id="230954"/>
    <lineage>
        <taxon>Bacteria</taxon>
        <taxon>Bacillati</taxon>
        <taxon>Bacillota</taxon>
        <taxon>Bacilli</taxon>
        <taxon>Bacillales</taxon>
        <taxon>Bacillaceae</taxon>
        <taxon>Bacillus</taxon>
    </lineage>
</organism>
<keyword evidence="3" id="KW-0378">Hydrolase</keyword>
<keyword evidence="2" id="KW-0547">Nucleotide-binding</keyword>
<evidence type="ECO:0000256" key="5">
    <source>
        <dbReference type="ARBA" id="ARBA00023136"/>
    </source>
</evidence>
<dbReference type="InterPro" id="IPR027417">
    <property type="entry name" value="P-loop_NTPase"/>
</dbReference>
<evidence type="ECO:0000313" key="9">
    <source>
        <dbReference type="Proteomes" id="UP000196475"/>
    </source>
</evidence>
<proteinExistence type="predicted"/>
<name>A0A1Y3PBE4_9BACI</name>
<evidence type="ECO:0000256" key="3">
    <source>
        <dbReference type="ARBA" id="ARBA00022801"/>
    </source>
</evidence>
<sequence length="1325" mass="148798">MQKTETARERETGELASWEGWRRSLQELAGEVERAGDAETAAKLRELAEKAANPGLRIAFCGHFSAGKSTLVNRLLGCQVLPSSPIPTSANVVYLSYGDWQMNVHLRSGGQQVYRGREEVALGQEVLKDSELAQNVYISVPAPCLSEGLVFMDTPGVDSNDAAHQLATESALHLADVVVYVMDYNHVQSEVNLHFLRQLQAQDKPIVVVVNQIDKHLEWELSFAAFRQGVDKVLDNWGIQPTAVFYTSMKEIDHPENTWDSFCVLLERLAGLWGEIRPGSMLAAARHLLAKHLERMRRQQEEERQRWHAVLEQEEQADEKLARREELEGRRQQLLQMPAAFQEAAERELQQLLTHAPLAPYEIRQLGKTYLEARFKRLQAGRWRQKRAIRAEQEALDAFAEALRHQVEAQLEWHLKRLLIELPGEYGLKSGEWEQKVYGLQVEWTPELLQEQVKAGAVAGETYVLQYMEDVAQSLKRLWRQAALPMIEEARQEIERALTPQREDVAQELARTAELAEAREAIRALDEALSMHEKTLRDRLPGDADWQHVRGAMQRLLEEVVAELLASRANPALNREDAAIRKGSAIQGPAVSKSGPSIARLPGLGTLPTGAVQRDVPVAGVAAVAPESRRLQEMAKLLRKGAELLGDLPPFAAWSATLRERAERLAARRFTVALFGAFSAGKSSFANALLGEPLLPVSPNPTTAAINLIQASEEGHPHGTAGIQMKTPADMVRDVTGAFRACGFHLEEEALAGKTAEEQEAVLREGLAALEQKQAPPDGELYLSFIRAAIRGWAEMAPLLGQSLEVDVSEFQNMVADETKACFVERVTLYYDCPLTVQGIALVDTPGADSVHARHTGVAFQFLKDADAVLYLTYYNHAFSKADREFLLQMGRVKSAFELDKMFFLLNAADLASSSEELLQVMEHLRHELGALGISRPNLFPVSSQLALLAVRRAHLQRAAAASGSGLVEWPESLQLRYRQLMERVRPLQDILTRDISAGAVSSPVSDEAWRCSGIQQFEQAFYHFIFHQLADLALQNARAELLRGLEQLEQMIQWAQSDNQARASRAAEVQHVWQELLSAIEGLDAQAVFVAAENELQELLYYVRQRLFLRMPDFFQDAFSAIGEGSRPVREHLAQALESMLRQTAMDLEQEIRATALRMERFVWKQVQKVQENIQEWIALQDPHCRIALLPGASLEIPEVPGSLSLMLEEDWKPVLSIYKNAKSFYEKGGSARMREAVMKQLERPVQKYLEQMREQLGRYYGEWMRQLVDQVKQSALQDVDAYFNGLIEALKDQGQLAVWRERHEQLLAAMDASSVGKDAISLT</sequence>
<feature type="domain" description="Dynamin N-terminal" evidence="7">
    <location>
        <begin position="58"/>
        <end position="212"/>
    </location>
</feature>
<reference evidence="9" key="1">
    <citation type="submission" date="2016-06" db="EMBL/GenBank/DDBJ databases">
        <authorList>
            <person name="Nascimento L."/>
            <person name="Pereira R.V."/>
            <person name="Martins L.F."/>
            <person name="Quaggio R.B."/>
            <person name="Silva A.M."/>
            <person name="Setubal J.C."/>
        </authorList>
    </citation>
    <scope>NUCLEOTIDE SEQUENCE [LARGE SCALE GENOMIC DNA]</scope>
</reference>
<keyword evidence="6" id="KW-0175">Coiled coil</keyword>
<dbReference type="CDD" id="cd09912">
    <property type="entry name" value="DLP_2"/>
    <property type="match status" value="2"/>
</dbReference>
<dbReference type="GO" id="GO:0005525">
    <property type="term" value="F:GTP binding"/>
    <property type="evidence" value="ECO:0007669"/>
    <property type="project" value="UniProtKB-KW"/>
</dbReference>
<dbReference type="InterPro" id="IPR045063">
    <property type="entry name" value="Dynamin_N"/>
</dbReference>
<dbReference type="Gene3D" id="3.40.50.300">
    <property type="entry name" value="P-loop containing nucleotide triphosphate hydrolases"/>
    <property type="match status" value="2"/>
</dbReference>
<feature type="domain" description="Dynamin N-terminal" evidence="7">
    <location>
        <begin position="672"/>
        <end position="906"/>
    </location>
</feature>
<evidence type="ECO:0000256" key="4">
    <source>
        <dbReference type="ARBA" id="ARBA00023134"/>
    </source>
</evidence>
<keyword evidence="4" id="KW-0342">GTP-binding</keyword>
<dbReference type="PANTHER" id="PTHR10465:SF0">
    <property type="entry name" value="SARCALUMENIN"/>
    <property type="match status" value="1"/>
</dbReference>
<comment type="caution">
    <text evidence="8">The sequence shown here is derived from an EMBL/GenBank/DDBJ whole genome shotgun (WGS) entry which is preliminary data.</text>
</comment>
<gene>
    <name evidence="8" type="ORF">BAA01_05765</name>
</gene>
<dbReference type="Pfam" id="PF00350">
    <property type="entry name" value="Dynamin_N"/>
    <property type="match status" value="2"/>
</dbReference>
<evidence type="ECO:0000256" key="6">
    <source>
        <dbReference type="SAM" id="Coils"/>
    </source>
</evidence>
<evidence type="ECO:0000259" key="7">
    <source>
        <dbReference type="Pfam" id="PF00350"/>
    </source>
</evidence>
<dbReference type="GO" id="GO:0003924">
    <property type="term" value="F:GTPase activity"/>
    <property type="evidence" value="ECO:0007669"/>
    <property type="project" value="InterPro"/>
</dbReference>
<evidence type="ECO:0000256" key="2">
    <source>
        <dbReference type="ARBA" id="ARBA00022741"/>
    </source>
</evidence>
<feature type="coiled-coil region" evidence="6">
    <location>
        <begin position="282"/>
        <end position="337"/>
    </location>
</feature>
<accession>A0A1Y3PBE4</accession>
<protein>
    <recommendedName>
        <fullName evidence="7">Dynamin N-terminal domain-containing protein</fullName>
    </recommendedName>
</protein>
<dbReference type="Proteomes" id="UP000196475">
    <property type="component" value="Unassembled WGS sequence"/>
</dbReference>
<keyword evidence="5" id="KW-0472">Membrane</keyword>
<comment type="subcellular location">
    <subcellularLocation>
        <location evidence="1">Membrane</location>
    </subcellularLocation>
</comment>
<dbReference type="InterPro" id="IPR027094">
    <property type="entry name" value="Mitofusin_fam"/>
</dbReference>
<dbReference type="SUPFAM" id="SSF52540">
    <property type="entry name" value="P-loop containing nucleoside triphosphate hydrolases"/>
    <property type="match status" value="2"/>
</dbReference>
<dbReference type="PANTHER" id="PTHR10465">
    <property type="entry name" value="TRANSMEMBRANE GTPASE FZO1"/>
    <property type="match status" value="1"/>
</dbReference>
<dbReference type="EMBL" id="LZRT01000121">
    <property type="protein sequence ID" value="OUM84645.1"/>
    <property type="molecule type" value="Genomic_DNA"/>
</dbReference>
<dbReference type="GO" id="GO:0016020">
    <property type="term" value="C:membrane"/>
    <property type="evidence" value="ECO:0007669"/>
    <property type="project" value="UniProtKB-SubCell"/>
</dbReference>
<evidence type="ECO:0000256" key="1">
    <source>
        <dbReference type="ARBA" id="ARBA00004370"/>
    </source>
</evidence>